<dbReference type="Proteomes" id="UP000306509">
    <property type="component" value="Unassembled WGS sequence"/>
</dbReference>
<dbReference type="PANTHER" id="PTHR33514:SF13">
    <property type="entry name" value="PROTEIN ABCI12, CHLOROPLASTIC"/>
    <property type="match status" value="1"/>
</dbReference>
<dbReference type="InterPro" id="IPR003339">
    <property type="entry name" value="ABC/ECF_trnsptr_transmembrane"/>
</dbReference>
<comment type="caution">
    <text evidence="6">The sequence shown here is derived from an EMBL/GenBank/DDBJ whole genome shotgun (WGS) entry which is preliminary data.</text>
</comment>
<organism evidence="6 7">
    <name type="scientific">Robinsoniella peoriensis</name>
    <dbReference type="NCBI Taxonomy" id="180332"/>
    <lineage>
        <taxon>Bacteria</taxon>
        <taxon>Bacillati</taxon>
        <taxon>Bacillota</taxon>
        <taxon>Clostridia</taxon>
        <taxon>Lachnospirales</taxon>
        <taxon>Lachnospiraceae</taxon>
        <taxon>Robinsoniella</taxon>
    </lineage>
</organism>
<keyword evidence="2 5" id="KW-0812">Transmembrane</keyword>
<sequence length="293" mass="33556">MSGFEKYHPIVLFLYYVCVILFTMFTAHPVILLCTLFGSILFFSMLHPARIVARNLVFYFFLFLLLAITNPLFSHNGETILFFMNDNPVTLEAIMYGGAIAVMIVGVMFWCKCINVIMTSDKFLYLFGKTIPKLSLVLSMALRFIPLFKVQIKKINQAQKAMGLYARDSKFDKLGSSMRVFDSLLSWSLENSIETADAMKARGYGLPGRNNFSLFRFRKADVILITAIGIMMFYIGGNYFAGKLDFYYYPVVSGIGTKAGDIWRYAVVLLFMILPGLLELKEKIQWKYLRSRI</sequence>
<evidence type="ECO:0000256" key="1">
    <source>
        <dbReference type="ARBA" id="ARBA00004141"/>
    </source>
</evidence>
<protein>
    <submittedName>
        <fullName evidence="6">Energy-coupling factor transporter transmembrane protein EcfT</fullName>
    </submittedName>
</protein>
<dbReference type="RefSeq" id="WP_138002033.1">
    <property type="nucleotide sequence ID" value="NZ_QGQD01000025.1"/>
</dbReference>
<keyword evidence="3 5" id="KW-1133">Transmembrane helix</keyword>
<keyword evidence="7" id="KW-1185">Reference proteome</keyword>
<evidence type="ECO:0000313" key="7">
    <source>
        <dbReference type="Proteomes" id="UP000306509"/>
    </source>
</evidence>
<dbReference type="Pfam" id="PF02361">
    <property type="entry name" value="CbiQ"/>
    <property type="match status" value="1"/>
</dbReference>
<feature type="transmembrane region" description="Helical" evidence="5">
    <location>
        <begin position="222"/>
        <end position="242"/>
    </location>
</feature>
<comment type="subcellular location">
    <subcellularLocation>
        <location evidence="1">Membrane</location>
        <topology evidence="1">Multi-pass membrane protein</topology>
    </subcellularLocation>
</comment>
<dbReference type="CDD" id="cd16914">
    <property type="entry name" value="EcfT"/>
    <property type="match status" value="1"/>
</dbReference>
<dbReference type="GO" id="GO:0005886">
    <property type="term" value="C:plasma membrane"/>
    <property type="evidence" value="ECO:0007669"/>
    <property type="project" value="TreeGrafter"/>
</dbReference>
<evidence type="ECO:0000256" key="3">
    <source>
        <dbReference type="ARBA" id="ARBA00022989"/>
    </source>
</evidence>
<name>A0A4U8QA73_9FIRM</name>
<dbReference type="AlphaFoldDB" id="A0A4U8QA73"/>
<dbReference type="PANTHER" id="PTHR33514">
    <property type="entry name" value="PROTEIN ABCI12, CHLOROPLASTIC"/>
    <property type="match status" value="1"/>
</dbReference>
<dbReference type="EMBL" id="QGQD01000025">
    <property type="protein sequence ID" value="TLD01857.1"/>
    <property type="molecule type" value="Genomic_DNA"/>
</dbReference>
<evidence type="ECO:0000256" key="5">
    <source>
        <dbReference type="SAM" id="Phobius"/>
    </source>
</evidence>
<feature type="transmembrane region" description="Helical" evidence="5">
    <location>
        <begin position="56"/>
        <end position="73"/>
    </location>
</feature>
<evidence type="ECO:0000256" key="4">
    <source>
        <dbReference type="ARBA" id="ARBA00023136"/>
    </source>
</evidence>
<evidence type="ECO:0000313" key="6">
    <source>
        <dbReference type="EMBL" id="TLD01857.1"/>
    </source>
</evidence>
<feature type="transmembrane region" description="Helical" evidence="5">
    <location>
        <begin position="93"/>
        <end position="111"/>
    </location>
</feature>
<dbReference type="STRING" id="180332.GCA_000797495_04334"/>
<reference evidence="6 7" key="1">
    <citation type="journal article" date="2019" name="Anaerobe">
        <title>Detection of Robinsoniella peoriensis in multiple bone samples of a trauma patient.</title>
        <authorList>
            <person name="Schrottner P."/>
            <person name="Hartwich K."/>
            <person name="Bunk B."/>
            <person name="Schober I."/>
            <person name="Helbig S."/>
            <person name="Rudolph W.W."/>
            <person name="Gunzer F."/>
        </authorList>
    </citation>
    <scope>NUCLEOTIDE SEQUENCE [LARGE SCALE GENOMIC DNA]</scope>
    <source>
        <strain evidence="6 7">DSM 106044</strain>
    </source>
</reference>
<feature type="transmembrane region" description="Helical" evidence="5">
    <location>
        <begin position="262"/>
        <end position="280"/>
    </location>
</feature>
<feature type="transmembrane region" description="Helical" evidence="5">
    <location>
        <begin position="12"/>
        <end position="44"/>
    </location>
</feature>
<accession>A0A4U8QA73</accession>
<gene>
    <name evidence="6" type="primary">ecfT_1</name>
    <name evidence="6" type="ORF">DSM106044_01226</name>
</gene>
<keyword evidence="4 5" id="KW-0472">Membrane</keyword>
<proteinExistence type="predicted"/>
<evidence type="ECO:0000256" key="2">
    <source>
        <dbReference type="ARBA" id="ARBA00022692"/>
    </source>
</evidence>